<gene>
    <name evidence="2" type="ORF">PTQ27_03395</name>
</gene>
<feature type="transmembrane region" description="Helical" evidence="1">
    <location>
        <begin position="87"/>
        <end position="106"/>
    </location>
</feature>
<organism evidence="2 3">
    <name type="scientific">Mannheimia cairinae</name>
    <dbReference type="NCBI Taxonomy" id="3025936"/>
    <lineage>
        <taxon>Bacteria</taxon>
        <taxon>Pseudomonadati</taxon>
        <taxon>Pseudomonadota</taxon>
        <taxon>Gammaproteobacteria</taxon>
        <taxon>Pasteurellales</taxon>
        <taxon>Pasteurellaceae</taxon>
        <taxon>Mannheimia</taxon>
    </lineage>
</organism>
<comment type="caution">
    <text evidence="2">The sequence shown here is derived from an EMBL/GenBank/DDBJ whole genome shotgun (WGS) entry which is preliminary data.</text>
</comment>
<feature type="transmembrane region" description="Helical" evidence="1">
    <location>
        <begin position="222"/>
        <end position="240"/>
    </location>
</feature>
<dbReference type="Proteomes" id="UP001221909">
    <property type="component" value="Unassembled WGS sequence"/>
</dbReference>
<feature type="transmembrane region" description="Helical" evidence="1">
    <location>
        <begin position="113"/>
        <end position="131"/>
    </location>
</feature>
<keyword evidence="1" id="KW-0812">Transmembrane</keyword>
<feature type="transmembrane region" description="Helical" evidence="1">
    <location>
        <begin position="181"/>
        <end position="202"/>
    </location>
</feature>
<dbReference type="PANTHER" id="PTHR38095">
    <property type="entry name" value="ANAEROBIC DIMETHYL SULFOXIDE REDUCTASE CHAIN YNFH"/>
    <property type="match status" value="1"/>
</dbReference>
<reference evidence="2 3" key="1">
    <citation type="submission" date="2023-02" db="EMBL/GenBank/DDBJ databases">
        <title>Mannheimia cairiniae sp. nov., a novel species of Mannheimia obtained from moscovy ducks (Cairina moschata) and reclassification of Mannheimia ovis as heterotypic synonym of Mannheimia pernigra.</title>
        <authorList>
            <person name="Christensen H."/>
        </authorList>
    </citation>
    <scope>NUCLEOTIDE SEQUENCE [LARGE SCALE GENOMIC DNA]</scope>
    <source>
        <strain evidence="2 3">AT1</strain>
    </source>
</reference>
<feature type="transmembrane region" description="Helical" evidence="1">
    <location>
        <begin position="247"/>
        <end position="269"/>
    </location>
</feature>
<keyword evidence="3" id="KW-1185">Reference proteome</keyword>
<dbReference type="EC" id="1.8.5.3" evidence="2"/>
<evidence type="ECO:0000313" key="2">
    <source>
        <dbReference type="EMBL" id="MDD0823518.1"/>
    </source>
</evidence>
<accession>A0ABT5MMV6</accession>
<keyword evidence="1" id="KW-1133">Transmembrane helix</keyword>
<evidence type="ECO:0000313" key="3">
    <source>
        <dbReference type="Proteomes" id="UP001221909"/>
    </source>
</evidence>
<evidence type="ECO:0000256" key="1">
    <source>
        <dbReference type="SAM" id="Phobius"/>
    </source>
</evidence>
<dbReference type="EMBL" id="JAQSJE010000002">
    <property type="protein sequence ID" value="MDD0823518.1"/>
    <property type="molecule type" value="Genomic_DNA"/>
</dbReference>
<sequence>MNGLHELPLIIFTVLAQSVVGCWLFFSFVLCRYSHSEQSRSYLHKAMFIPLALLAIGFVASVMHLGSPLRAFNSLNRVGESMLSNEIASGAAFFALAGLYWLLAILGKMPAGFAKIWLILTACIGLVFMYMMNNLYHISTVPTWNTVFTSWQFYLTVVIGGSALAYVLLALNPHKEYPLCYFPWVYMVAVFLAAIVVVYQGFGLSQIHSSAMQAANLVPDYAIMHVVRLCLLALGGILLFKVKNNISLGLAVILVLFAEMIGRTVFYGLHMTVGMAVAG</sequence>
<dbReference type="PANTHER" id="PTHR38095:SF1">
    <property type="entry name" value="ANAEROBIC DIMETHYL SULFOXIDE REDUCTASE CHAIN YNFH"/>
    <property type="match status" value="1"/>
</dbReference>
<proteinExistence type="predicted"/>
<dbReference type="Pfam" id="PF04976">
    <property type="entry name" value="DmsC"/>
    <property type="match status" value="1"/>
</dbReference>
<dbReference type="RefSeq" id="WP_273749291.1">
    <property type="nucleotide sequence ID" value="NZ_JAQSJE010000002.1"/>
</dbReference>
<keyword evidence="1" id="KW-0472">Membrane</keyword>
<name>A0ABT5MMV6_9PAST</name>
<keyword evidence="2" id="KW-0560">Oxidoreductase</keyword>
<dbReference type="InterPro" id="IPR007059">
    <property type="entry name" value="DmsC"/>
</dbReference>
<dbReference type="GO" id="GO:0016491">
    <property type="term" value="F:oxidoreductase activity"/>
    <property type="evidence" value="ECO:0007669"/>
    <property type="project" value="UniProtKB-KW"/>
</dbReference>
<protein>
    <submittedName>
        <fullName evidence="2">Dimethyl sulfoxide reductase anchor subunit</fullName>
        <ecNumber evidence="2">1.8.5.3</ecNumber>
    </submittedName>
</protein>
<feature type="transmembrane region" description="Helical" evidence="1">
    <location>
        <begin position="151"/>
        <end position="169"/>
    </location>
</feature>
<feature type="transmembrane region" description="Helical" evidence="1">
    <location>
        <begin position="6"/>
        <end position="30"/>
    </location>
</feature>
<feature type="transmembrane region" description="Helical" evidence="1">
    <location>
        <begin position="42"/>
        <end position="67"/>
    </location>
</feature>